<gene>
    <name evidence="3" type="ORF">C7460_11199</name>
</gene>
<protein>
    <submittedName>
        <fullName evidence="3">Putative adhesin</fullName>
    </submittedName>
</protein>
<dbReference type="InterPro" id="IPR025164">
    <property type="entry name" value="Toastrack_DUF4097"/>
</dbReference>
<keyword evidence="4" id="KW-1185">Reference proteome</keyword>
<comment type="caution">
    <text evidence="3">The sequence shown here is derived from an EMBL/GenBank/DDBJ whole genome shotgun (WGS) entry which is preliminary data.</text>
</comment>
<name>A0A3D9L1M8_MARFU</name>
<feature type="domain" description="DUF4097" evidence="2">
    <location>
        <begin position="43"/>
        <end position="214"/>
    </location>
</feature>
<accession>A0A3D9L1M8</accession>
<dbReference type="PANTHER" id="PTHR34094:SF1">
    <property type="entry name" value="PROTEIN FAM185A"/>
    <property type="match status" value="1"/>
</dbReference>
<dbReference type="Pfam" id="PF13349">
    <property type="entry name" value="DUF4097"/>
    <property type="match status" value="1"/>
</dbReference>
<dbReference type="RefSeq" id="WP_115868483.1">
    <property type="nucleotide sequence ID" value="NZ_QREG01000011.1"/>
</dbReference>
<proteinExistence type="predicted"/>
<dbReference type="Proteomes" id="UP000256779">
    <property type="component" value="Unassembled WGS sequence"/>
</dbReference>
<organism evidence="3 4">
    <name type="scientific">Marinoscillum furvescens DSM 4134</name>
    <dbReference type="NCBI Taxonomy" id="1122208"/>
    <lineage>
        <taxon>Bacteria</taxon>
        <taxon>Pseudomonadati</taxon>
        <taxon>Bacteroidota</taxon>
        <taxon>Cytophagia</taxon>
        <taxon>Cytophagales</taxon>
        <taxon>Reichenbachiellaceae</taxon>
        <taxon>Marinoscillum</taxon>
    </lineage>
</organism>
<reference evidence="3 4" key="1">
    <citation type="submission" date="2018-07" db="EMBL/GenBank/DDBJ databases">
        <title>Genomic Encyclopedia of Type Strains, Phase IV (KMG-IV): sequencing the most valuable type-strain genomes for metagenomic binning, comparative biology and taxonomic classification.</title>
        <authorList>
            <person name="Goeker M."/>
        </authorList>
    </citation>
    <scope>NUCLEOTIDE SEQUENCE [LARGE SCALE GENOMIC DNA]</scope>
    <source>
        <strain evidence="3 4">DSM 4134</strain>
    </source>
</reference>
<feature type="signal peptide" evidence="1">
    <location>
        <begin position="1"/>
        <end position="18"/>
    </location>
</feature>
<evidence type="ECO:0000313" key="4">
    <source>
        <dbReference type="Proteomes" id="UP000256779"/>
    </source>
</evidence>
<evidence type="ECO:0000313" key="3">
    <source>
        <dbReference type="EMBL" id="RED97958.1"/>
    </source>
</evidence>
<dbReference type="PANTHER" id="PTHR34094">
    <property type="match status" value="1"/>
</dbReference>
<dbReference type="OrthoDB" id="838235at2"/>
<evidence type="ECO:0000256" key="1">
    <source>
        <dbReference type="SAM" id="SignalP"/>
    </source>
</evidence>
<keyword evidence="1" id="KW-0732">Signal</keyword>
<feature type="chain" id="PRO_5017747956" evidence="1">
    <location>
        <begin position="19"/>
        <end position="304"/>
    </location>
</feature>
<dbReference type="AlphaFoldDB" id="A0A3D9L1M8"/>
<evidence type="ECO:0000259" key="2">
    <source>
        <dbReference type="Pfam" id="PF13349"/>
    </source>
</evidence>
<dbReference type="EMBL" id="QREG01000011">
    <property type="protein sequence ID" value="RED97958.1"/>
    <property type="molecule type" value="Genomic_DNA"/>
</dbReference>
<sequence length="304" mass="32034">MRLALTLLFALSLMGATAQQTLAEIHFESENISSVIVQGVFCDVTVEPGRTTKIDGLIAGDGSPGDYEFVKSMDGGQLLIKVESRRTKNKWSWGSSRDSKIAVTLPEGVTLQIKNTSGDVQVERYTANTLDVQVTSGDVSLETINANLSLNATSGDLSVEGLTGDVTSKTTSGDQEFTSIKGNISVVATSGDLELAAVVGNITGQATSGDIEIEDAEGAIVLQTTSGDISGEEVLITGDSRFKATSGDVEFELLNDFSDLSFDLKTSSGSLRAGAVKESKRLILEGGKFDVLGVTTSGSQYFYE</sequence>